<evidence type="ECO:0000313" key="5">
    <source>
        <dbReference type="EMBL" id="GAA3625830.1"/>
    </source>
</evidence>
<dbReference type="Proteomes" id="UP001501697">
    <property type="component" value="Unassembled WGS sequence"/>
</dbReference>
<accession>A0ABP7A6F5</accession>
<evidence type="ECO:0000259" key="4">
    <source>
        <dbReference type="PROSITE" id="PS51737"/>
    </source>
</evidence>
<dbReference type="PANTHER" id="PTHR30461">
    <property type="entry name" value="DNA-INVERTASE FROM LAMBDOID PROPHAGE"/>
    <property type="match status" value="1"/>
</dbReference>
<name>A0ABP7A6F5_9MICO</name>
<dbReference type="InterPro" id="IPR038109">
    <property type="entry name" value="DNA_bind_recomb_sf"/>
</dbReference>
<keyword evidence="1" id="KW-0238">DNA-binding</keyword>
<dbReference type="InterPro" id="IPR050639">
    <property type="entry name" value="SSR_resolvase"/>
</dbReference>
<protein>
    <submittedName>
        <fullName evidence="5">Recombinase family protein</fullName>
    </submittedName>
</protein>
<dbReference type="SUPFAM" id="SSF53041">
    <property type="entry name" value="Resolvase-like"/>
    <property type="match status" value="1"/>
</dbReference>
<evidence type="ECO:0000256" key="1">
    <source>
        <dbReference type="ARBA" id="ARBA00023125"/>
    </source>
</evidence>
<dbReference type="Gene3D" id="3.90.1750.20">
    <property type="entry name" value="Putative Large Serine Recombinase, Chain B, Domain 2"/>
    <property type="match status" value="1"/>
</dbReference>
<dbReference type="InterPro" id="IPR011109">
    <property type="entry name" value="DNA_bind_recombinase_dom"/>
</dbReference>
<dbReference type="Pfam" id="PF00239">
    <property type="entry name" value="Resolvase"/>
    <property type="match status" value="1"/>
</dbReference>
<feature type="region of interest" description="Disordered" evidence="3">
    <location>
        <begin position="520"/>
        <end position="553"/>
    </location>
</feature>
<dbReference type="InterPro" id="IPR025827">
    <property type="entry name" value="Zn_ribbon_recom_dom"/>
</dbReference>
<dbReference type="InterPro" id="IPR006119">
    <property type="entry name" value="Resolv_N"/>
</dbReference>
<dbReference type="Pfam" id="PF13408">
    <property type="entry name" value="Zn_ribbon_recom"/>
    <property type="match status" value="1"/>
</dbReference>
<gene>
    <name evidence="5" type="ORF">GCM10022200_05240</name>
</gene>
<dbReference type="PANTHER" id="PTHR30461:SF2">
    <property type="entry name" value="SERINE RECOMBINASE PINE-RELATED"/>
    <property type="match status" value="1"/>
</dbReference>
<dbReference type="PROSITE" id="PS51737">
    <property type="entry name" value="RECOMBINASE_DNA_BIND"/>
    <property type="match status" value="1"/>
</dbReference>
<comment type="caution">
    <text evidence="5">The sequence shown here is derived from an EMBL/GenBank/DDBJ whole genome shotgun (WGS) entry which is preliminary data.</text>
</comment>
<evidence type="ECO:0000313" key="6">
    <source>
        <dbReference type="Proteomes" id="UP001501697"/>
    </source>
</evidence>
<reference evidence="6" key="1">
    <citation type="journal article" date="2019" name="Int. J. Syst. Evol. Microbiol.">
        <title>The Global Catalogue of Microorganisms (GCM) 10K type strain sequencing project: providing services to taxonomists for standard genome sequencing and annotation.</title>
        <authorList>
            <consortium name="The Broad Institute Genomics Platform"/>
            <consortium name="The Broad Institute Genome Sequencing Center for Infectious Disease"/>
            <person name="Wu L."/>
            <person name="Ma J."/>
        </authorList>
    </citation>
    <scope>NUCLEOTIDE SEQUENCE [LARGE SCALE GENOMIC DNA]</scope>
    <source>
        <strain evidence="6">JCM 16544</strain>
    </source>
</reference>
<organism evidence="5 6">
    <name type="scientific">Microbacterium awajiense</name>
    <dbReference type="NCBI Taxonomy" id="415214"/>
    <lineage>
        <taxon>Bacteria</taxon>
        <taxon>Bacillati</taxon>
        <taxon>Actinomycetota</taxon>
        <taxon>Actinomycetes</taxon>
        <taxon>Micrococcales</taxon>
        <taxon>Microbacteriaceae</taxon>
        <taxon>Microbacterium</taxon>
    </lineage>
</organism>
<keyword evidence="2" id="KW-0233">DNA recombination</keyword>
<sequence length="553" mass="61508">MLYLRLSRKTEASTSIVRQNEELLDLAARENWNVVSTLTDDGKSGGKQRDKAKHALAMLAEGDASILAVYAVDRWSRMGIGESGSIIDAVNAHGGRFVAARESIDSEKDPDYWKLRLAFALDTAEKERNNTIARVASSQRYLKEQGYWEGGRVPFGYAPAPHPENPSKRTLVVRDREAVVARELARRLARGELPSHLAAELADRGVPTPTSGFRRAETLTMAERPIPADLDTEDRGHWSTQSIQSIMTGDTLLGRRHEWAVERIRGADGVMRQRKTALRVMRDADGKPRQWWPAILTPAELEAVRQHVNNPDDRGKYRPRLAQRQKATRLLSGLIVCDSCGSKLYPVTARDRRFPNENRVRVAYRCAANTTLCREKAHAEAHTVEAHVVALHLDTFGDLPVLKATSATEVLTAHEAELADIRAAIREASTILAEEATAERFEELQRLQRHRDTLQASAPPVATVYTPTGLTHAEAWAEAEKVGDLAAQRELLAWHYREIRVSKGRTPVLKRLTLVESVARDRGVDLDDDGPSHGPGDPAKRRRGTVGASARPR</sequence>
<feature type="domain" description="Recombinase" evidence="4">
    <location>
        <begin position="154"/>
        <end position="314"/>
    </location>
</feature>
<evidence type="ECO:0000256" key="3">
    <source>
        <dbReference type="SAM" id="MobiDB-lite"/>
    </source>
</evidence>
<dbReference type="SMART" id="SM00857">
    <property type="entry name" value="Resolvase"/>
    <property type="match status" value="1"/>
</dbReference>
<dbReference type="EMBL" id="BAAAYU010000001">
    <property type="protein sequence ID" value="GAA3625830.1"/>
    <property type="molecule type" value="Genomic_DNA"/>
</dbReference>
<evidence type="ECO:0000256" key="2">
    <source>
        <dbReference type="ARBA" id="ARBA00023172"/>
    </source>
</evidence>
<keyword evidence="6" id="KW-1185">Reference proteome</keyword>
<dbReference type="CDD" id="cd00338">
    <property type="entry name" value="Ser_Recombinase"/>
    <property type="match status" value="1"/>
</dbReference>
<dbReference type="Gene3D" id="3.40.50.1390">
    <property type="entry name" value="Resolvase, N-terminal catalytic domain"/>
    <property type="match status" value="1"/>
</dbReference>
<dbReference type="InterPro" id="IPR036162">
    <property type="entry name" value="Resolvase-like_N_sf"/>
</dbReference>
<proteinExistence type="predicted"/>